<dbReference type="EMBL" id="BPLR01020991">
    <property type="protein sequence ID" value="GIX84676.1"/>
    <property type="molecule type" value="Genomic_DNA"/>
</dbReference>
<proteinExistence type="predicted"/>
<evidence type="ECO:0000313" key="1">
    <source>
        <dbReference type="EMBL" id="GIX84676.1"/>
    </source>
</evidence>
<keyword evidence="2" id="KW-1185">Reference proteome</keyword>
<accession>A0AAV4NIQ6</accession>
<protein>
    <submittedName>
        <fullName evidence="1">Uncharacterized protein</fullName>
    </submittedName>
</protein>
<evidence type="ECO:0000313" key="2">
    <source>
        <dbReference type="Proteomes" id="UP001054945"/>
    </source>
</evidence>
<gene>
    <name evidence="1" type="ORF">CEXT_311571</name>
</gene>
<reference evidence="1 2" key="1">
    <citation type="submission" date="2021-06" db="EMBL/GenBank/DDBJ databases">
        <title>Caerostris extrusa draft genome.</title>
        <authorList>
            <person name="Kono N."/>
            <person name="Arakawa K."/>
        </authorList>
    </citation>
    <scope>NUCLEOTIDE SEQUENCE [LARGE SCALE GENOMIC DNA]</scope>
</reference>
<dbReference type="AlphaFoldDB" id="A0AAV4NIQ6"/>
<comment type="caution">
    <text evidence="1">The sequence shown here is derived from an EMBL/GenBank/DDBJ whole genome shotgun (WGS) entry which is preliminary data.</text>
</comment>
<sequence>MAFFFVSDPKPSTFRCFSAVLFSAPPFSLESGAAATSPKKLSRPLNLQERIRLMLWKIPLSCFLGKLLPHNRRHSFFSVVCFVCPVSILF</sequence>
<organism evidence="1 2">
    <name type="scientific">Caerostris extrusa</name>
    <name type="common">Bark spider</name>
    <name type="synonym">Caerostris bankana</name>
    <dbReference type="NCBI Taxonomy" id="172846"/>
    <lineage>
        <taxon>Eukaryota</taxon>
        <taxon>Metazoa</taxon>
        <taxon>Ecdysozoa</taxon>
        <taxon>Arthropoda</taxon>
        <taxon>Chelicerata</taxon>
        <taxon>Arachnida</taxon>
        <taxon>Araneae</taxon>
        <taxon>Araneomorphae</taxon>
        <taxon>Entelegynae</taxon>
        <taxon>Araneoidea</taxon>
        <taxon>Araneidae</taxon>
        <taxon>Caerostris</taxon>
    </lineage>
</organism>
<name>A0AAV4NIQ6_CAEEX</name>
<dbReference type="Proteomes" id="UP001054945">
    <property type="component" value="Unassembled WGS sequence"/>
</dbReference>